<dbReference type="PROSITE" id="PS51482">
    <property type="entry name" value="DEGV"/>
    <property type="match status" value="1"/>
</dbReference>
<dbReference type="AlphaFoldDB" id="A0A285RYQ8"/>
<comment type="function">
    <text evidence="1">May bind long-chain fatty acids, such as palmitate, and may play a role in lipid transport or fatty acid metabolism.</text>
</comment>
<keyword evidence="4" id="KW-1185">Reference proteome</keyword>
<dbReference type="Gene3D" id="3.40.50.10170">
    <property type="match status" value="1"/>
</dbReference>
<dbReference type="GO" id="GO:0008289">
    <property type="term" value="F:lipid binding"/>
    <property type="evidence" value="ECO:0007669"/>
    <property type="project" value="UniProtKB-KW"/>
</dbReference>
<dbReference type="InterPro" id="IPR043168">
    <property type="entry name" value="DegV_C"/>
</dbReference>
<dbReference type="InterPro" id="IPR050270">
    <property type="entry name" value="DegV_domain_contain"/>
</dbReference>
<protein>
    <submittedName>
        <fullName evidence="3">DegV family protein with EDD domain</fullName>
    </submittedName>
</protein>
<gene>
    <name evidence="3" type="ORF">SAMN05880501_102239</name>
</gene>
<organism evidence="3 4">
    <name type="scientific">Ureibacillus xyleni</name>
    <dbReference type="NCBI Taxonomy" id="614648"/>
    <lineage>
        <taxon>Bacteria</taxon>
        <taxon>Bacillati</taxon>
        <taxon>Bacillota</taxon>
        <taxon>Bacilli</taxon>
        <taxon>Bacillales</taxon>
        <taxon>Caryophanaceae</taxon>
        <taxon>Ureibacillus</taxon>
    </lineage>
</organism>
<dbReference type="OrthoDB" id="9781230at2"/>
<dbReference type="Pfam" id="PF02645">
    <property type="entry name" value="DegV"/>
    <property type="match status" value="1"/>
</dbReference>
<reference evidence="4" key="1">
    <citation type="submission" date="2017-08" db="EMBL/GenBank/DDBJ databases">
        <authorList>
            <person name="Varghese N."/>
            <person name="Submissions S."/>
        </authorList>
    </citation>
    <scope>NUCLEOTIDE SEQUENCE [LARGE SCALE GENOMIC DNA]</scope>
    <source>
        <strain evidence="4">JC22</strain>
    </source>
</reference>
<name>A0A285RYQ8_9BACL</name>
<keyword evidence="2" id="KW-0446">Lipid-binding</keyword>
<dbReference type="InterPro" id="IPR003797">
    <property type="entry name" value="DegV"/>
</dbReference>
<dbReference type="SUPFAM" id="SSF82549">
    <property type="entry name" value="DAK1/DegV-like"/>
    <property type="match status" value="1"/>
</dbReference>
<proteinExistence type="predicted"/>
<dbReference type="Proteomes" id="UP000219636">
    <property type="component" value="Unassembled WGS sequence"/>
</dbReference>
<dbReference type="PANTHER" id="PTHR33434">
    <property type="entry name" value="DEGV DOMAIN-CONTAINING PROTEIN DR_1986-RELATED"/>
    <property type="match status" value="1"/>
</dbReference>
<dbReference type="NCBIfam" id="TIGR00762">
    <property type="entry name" value="DegV"/>
    <property type="match status" value="1"/>
</dbReference>
<accession>A0A285RYQ8</accession>
<evidence type="ECO:0000256" key="2">
    <source>
        <dbReference type="ARBA" id="ARBA00023121"/>
    </source>
</evidence>
<sequence length="276" mass="30522">MIKIITDSSADLPVKYIEQYDIEVIPIIVTLDGKNYREKIDISSEEFLKRMFTSNELPKTSQPSPATFVESFSKFGQNTDILCLTVSSGLSGTYQSACIGKDLSNSSNVTVFDTLAASLGHGLQVIRAAELAKQGLTVEEIVANLTEYRKNMNILVILNTLENIVKGGRLSKFEGSLAKILNIKVILERVEGGKVEVLEKVRGMKRLQNRVLELIHERGKDLSDVTIGISHSGNFDEVETLKQNLFQRFNPKEIIVNYMGAAIGTYAGKDGMIIAF</sequence>
<dbReference type="RefSeq" id="WP_097072586.1">
    <property type="nucleotide sequence ID" value="NZ_OBMQ01000002.1"/>
</dbReference>
<evidence type="ECO:0000256" key="1">
    <source>
        <dbReference type="ARBA" id="ARBA00003238"/>
    </source>
</evidence>
<evidence type="ECO:0000313" key="3">
    <source>
        <dbReference type="EMBL" id="SOB99607.1"/>
    </source>
</evidence>
<evidence type="ECO:0000313" key="4">
    <source>
        <dbReference type="Proteomes" id="UP000219636"/>
    </source>
</evidence>
<dbReference type="PANTHER" id="PTHR33434:SF8">
    <property type="entry name" value="DEGV DOMAIN-CONTAINING PROTEIN SPR1019"/>
    <property type="match status" value="1"/>
</dbReference>
<dbReference type="EMBL" id="OBMQ01000002">
    <property type="protein sequence ID" value="SOB99607.1"/>
    <property type="molecule type" value="Genomic_DNA"/>
</dbReference>
<dbReference type="Gene3D" id="3.30.1180.10">
    <property type="match status" value="1"/>
</dbReference>